<evidence type="ECO:0000313" key="8">
    <source>
        <dbReference type="Proteomes" id="UP000009223"/>
    </source>
</evidence>
<dbReference type="HAMAP" id="MF_00074">
    <property type="entry name" value="16SrRNA_methyltr_G"/>
    <property type="match status" value="1"/>
</dbReference>
<dbReference type="GO" id="GO:0005829">
    <property type="term" value="C:cytosol"/>
    <property type="evidence" value="ECO:0007669"/>
    <property type="project" value="TreeGrafter"/>
</dbReference>
<dbReference type="Pfam" id="PF02527">
    <property type="entry name" value="GidB"/>
    <property type="match status" value="1"/>
</dbReference>
<gene>
    <name evidence="7" type="primary">gidB</name>
    <name evidence="6" type="synonym">rsmG</name>
    <name evidence="7" type="ordered locus">TREPR_3794</name>
</gene>
<reference evidence="8" key="1">
    <citation type="submission" date="2009-12" db="EMBL/GenBank/DDBJ databases">
        <title>Complete sequence of Treponema primitia strain ZAS-2.</title>
        <authorList>
            <person name="Tetu S.G."/>
            <person name="Matson E."/>
            <person name="Ren Q."/>
            <person name="Seshadri R."/>
            <person name="Elbourne L."/>
            <person name="Hassan K.A."/>
            <person name="Durkin A."/>
            <person name="Radune D."/>
            <person name="Mohamoud Y."/>
            <person name="Shay R."/>
            <person name="Jin S."/>
            <person name="Zhang X."/>
            <person name="Lucey K."/>
            <person name="Ballor N.R."/>
            <person name="Ottesen E."/>
            <person name="Rosenthal R."/>
            <person name="Allen A."/>
            <person name="Leadbetter J.R."/>
            <person name="Paulsen I.T."/>
        </authorList>
    </citation>
    <scope>NUCLEOTIDE SEQUENCE [LARGE SCALE GENOMIC DNA]</scope>
    <source>
        <strain evidence="8">ATCC BAA-887 / DSM 12427 / ZAS-2</strain>
    </source>
</reference>
<dbReference type="CDD" id="cd02440">
    <property type="entry name" value="AdoMet_MTases"/>
    <property type="match status" value="1"/>
</dbReference>
<dbReference type="InterPro" id="IPR003682">
    <property type="entry name" value="rRNA_ssu_MeTfrase_G"/>
</dbReference>
<organism evidence="7 8">
    <name type="scientific">Treponema primitia (strain ATCC BAA-887 / DSM 12427 / ZAS-2)</name>
    <dbReference type="NCBI Taxonomy" id="545694"/>
    <lineage>
        <taxon>Bacteria</taxon>
        <taxon>Pseudomonadati</taxon>
        <taxon>Spirochaetota</taxon>
        <taxon>Spirochaetia</taxon>
        <taxon>Spirochaetales</taxon>
        <taxon>Treponemataceae</taxon>
        <taxon>Treponema</taxon>
    </lineage>
</organism>
<name>F5YPP8_TREPZ</name>
<sequence>MREGLLKLREADKDADRLLGPRMEEIISLLNRYTDEIELFNPAYGLVGAADRQELTVKHILDSLAPIEILLRIMEAHFPDAGFPGSGQSAESPDQALETHILRIADVGSGAGFPGIPLAVAMPNCSFTLIERMGRRVGFLKNTLAVLGLSNAGIEEKEMERAAPARFDLITFRAFRPLESDIIKGLFRLLAPGGILAAYKGRRDKIEEEMKMVQDFTVTWDIYPCPVPFLDEERHLVVICRKS</sequence>
<protein>
    <recommendedName>
        <fullName evidence="6">Ribosomal RNA small subunit methyltransferase G</fullName>
        <ecNumber evidence="6">2.1.1.-</ecNumber>
    </recommendedName>
    <alternativeName>
        <fullName evidence="6">16S rRNA 7-methylguanosine methyltransferase</fullName>
        <shortName evidence="6">16S rRNA m7G methyltransferase</shortName>
    </alternativeName>
</protein>
<feature type="binding site" evidence="6">
    <location>
        <position position="173"/>
    </location>
    <ligand>
        <name>S-adenosyl-L-methionine</name>
        <dbReference type="ChEBI" id="CHEBI:59789"/>
    </ligand>
</feature>
<dbReference type="PIRSF" id="PIRSF003078">
    <property type="entry name" value="GidB"/>
    <property type="match status" value="1"/>
</dbReference>
<dbReference type="EMBL" id="CP001843">
    <property type="protein sequence ID" value="AEF85826.1"/>
    <property type="molecule type" value="Genomic_DNA"/>
</dbReference>
<dbReference type="KEGG" id="tpi:TREPR_3794"/>
<evidence type="ECO:0000256" key="2">
    <source>
        <dbReference type="ARBA" id="ARBA00022552"/>
    </source>
</evidence>
<evidence type="ECO:0000256" key="3">
    <source>
        <dbReference type="ARBA" id="ARBA00022603"/>
    </source>
</evidence>
<dbReference type="SUPFAM" id="SSF53335">
    <property type="entry name" value="S-adenosyl-L-methionine-dependent methyltransferases"/>
    <property type="match status" value="1"/>
</dbReference>
<dbReference type="eggNOG" id="COG0357">
    <property type="taxonomic scope" value="Bacteria"/>
</dbReference>
<keyword evidence="1 6" id="KW-0963">Cytoplasm</keyword>
<dbReference type="Gene3D" id="3.40.50.150">
    <property type="entry name" value="Vaccinia Virus protein VP39"/>
    <property type="match status" value="1"/>
</dbReference>
<dbReference type="STRING" id="545694.TREPR_3794"/>
<dbReference type="GO" id="GO:0070043">
    <property type="term" value="F:rRNA (guanine-N7-)-methyltransferase activity"/>
    <property type="evidence" value="ECO:0007669"/>
    <property type="project" value="UniProtKB-UniRule"/>
</dbReference>
<dbReference type="AlphaFoldDB" id="F5YPP8"/>
<evidence type="ECO:0000256" key="6">
    <source>
        <dbReference type="HAMAP-Rule" id="MF_00074"/>
    </source>
</evidence>
<comment type="function">
    <text evidence="6">Specifically methylates the N7 position of a guanine in 16S rRNA.</text>
</comment>
<keyword evidence="2 6" id="KW-0698">rRNA processing</keyword>
<keyword evidence="4 6" id="KW-0808">Transferase</keyword>
<proteinExistence type="inferred from homology"/>
<keyword evidence="5 6" id="KW-0949">S-adenosyl-L-methionine</keyword>
<reference evidence="7 8" key="2">
    <citation type="journal article" date="2011" name="ISME J.">
        <title>RNA-seq reveals cooperative metabolic interactions between two termite-gut spirochete species in co-culture.</title>
        <authorList>
            <person name="Rosenthal A.Z."/>
            <person name="Matson E.G."/>
            <person name="Eldar A."/>
            <person name="Leadbetter J.R."/>
        </authorList>
    </citation>
    <scope>NUCLEOTIDE SEQUENCE [LARGE SCALE GENOMIC DNA]</scope>
    <source>
        <strain evidence="8">ATCC BAA-887 / DSM 12427 / ZAS-2</strain>
    </source>
</reference>
<evidence type="ECO:0000313" key="7">
    <source>
        <dbReference type="EMBL" id="AEF85826.1"/>
    </source>
</evidence>
<accession>F5YPP8</accession>
<comment type="caution">
    <text evidence="6">Lacks conserved residue(s) required for the propagation of feature annotation.</text>
</comment>
<evidence type="ECO:0000256" key="5">
    <source>
        <dbReference type="ARBA" id="ARBA00022691"/>
    </source>
</evidence>
<feature type="binding site" evidence="6">
    <location>
        <position position="108"/>
    </location>
    <ligand>
        <name>S-adenosyl-L-methionine</name>
        <dbReference type="ChEBI" id="CHEBI:59789"/>
    </ligand>
</feature>
<evidence type="ECO:0000256" key="4">
    <source>
        <dbReference type="ARBA" id="ARBA00022679"/>
    </source>
</evidence>
<dbReference type="PANTHER" id="PTHR31760:SF0">
    <property type="entry name" value="S-ADENOSYL-L-METHIONINE-DEPENDENT METHYLTRANSFERASES SUPERFAMILY PROTEIN"/>
    <property type="match status" value="1"/>
</dbReference>
<dbReference type="Proteomes" id="UP000009223">
    <property type="component" value="Chromosome"/>
</dbReference>
<evidence type="ECO:0000256" key="1">
    <source>
        <dbReference type="ARBA" id="ARBA00022490"/>
    </source>
</evidence>
<dbReference type="EC" id="2.1.1.-" evidence="6"/>
<dbReference type="PANTHER" id="PTHR31760">
    <property type="entry name" value="S-ADENOSYL-L-METHIONINE-DEPENDENT METHYLTRANSFERASES SUPERFAMILY PROTEIN"/>
    <property type="match status" value="1"/>
</dbReference>
<comment type="similarity">
    <text evidence="6">Belongs to the methyltransferase superfamily. RNA methyltransferase RsmG family.</text>
</comment>
<feature type="binding site" evidence="6">
    <location>
        <position position="113"/>
    </location>
    <ligand>
        <name>S-adenosyl-L-methionine</name>
        <dbReference type="ChEBI" id="CHEBI:59789"/>
    </ligand>
</feature>
<keyword evidence="8" id="KW-1185">Reference proteome</keyword>
<comment type="subcellular location">
    <subcellularLocation>
        <location evidence="6">Cytoplasm</location>
    </subcellularLocation>
</comment>
<dbReference type="HOGENOM" id="CLU_065341_2_0_12"/>
<dbReference type="InterPro" id="IPR029063">
    <property type="entry name" value="SAM-dependent_MTases_sf"/>
</dbReference>
<keyword evidence="3 6" id="KW-0489">Methyltransferase</keyword>